<feature type="compositionally biased region" description="Basic residues" evidence="1">
    <location>
        <begin position="279"/>
        <end position="289"/>
    </location>
</feature>
<gene>
    <name evidence="2" type="ORF">Q5P01_000096</name>
</gene>
<keyword evidence="3" id="KW-1185">Reference proteome</keyword>
<feature type="compositionally biased region" description="Polar residues" evidence="1">
    <location>
        <begin position="227"/>
        <end position="239"/>
    </location>
</feature>
<comment type="caution">
    <text evidence="2">The sequence shown here is derived from an EMBL/GenBank/DDBJ whole genome shotgun (WGS) entry which is preliminary data.</text>
</comment>
<name>A0AA88IFY0_CHASR</name>
<reference evidence="2" key="1">
    <citation type="submission" date="2023-07" db="EMBL/GenBank/DDBJ databases">
        <title>Chromosome-level Genome Assembly of Striped Snakehead (Channa striata).</title>
        <authorList>
            <person name="Liu H."/>
        </authorList>
    </citation>
    <scope>NUCLEOTIDE SEQUENCE</scope>
    <source>
        <strain evidence="2">Gz</strain>
        <tissue evidence="2">Muscle</tissue>
    </source>
</reference>
<organism evidence="2 3">
    <name type="scientific">Channa striata</name>
    <name type="common">Snakehead murrel</name>
    <name type="synonym">Ophicephalus striatus</name>
    <dbReference type="NCBI Taxonomy" id="64152"/>
    <lineage>
        <taxon>Eukaryota</taxon>
        <taxon>Metazoa</taxon>
        <taxon>Chordata</taxon>
        <taxon>Craniata</taxon>
        <taxon>Vertebrata</taxon>
        <taxon>Euteleostomi</taxon>
        <taxon>Actinopterygii</taxon>
        <taxon>Neopterygii</taxon>
        <taxon>Teleostei</taxon>
        <taxon>Neoteleostei</taxon>
        <taxon>Acanthomorphata</taxon>
        <taxon>Anabantaria</taxon>
        <taxon>Anabantiformes</taxon>
        <taxon>Channoidei</taxon>
        <taxon>Channidae</taxon>
        <taxon>Channa</taxon>
    </lineage>
</organism>
<accession>A0AA88IFY0</accession>
<evidence type="ECO:0000256" key="1">
    <source>
        <dbReference type="SAM" id="MobiDB-lite"/>
    </source>
</evidence>
<feature type="region of interest" description="Disordered" evidence="1">
    <location>
        <begin position="361"/>
        <end position="390"/>
    </location>
</feature>
<feature type="compositionally biased region" description="Polar residues" evidence="1">
    <location>
        <begin position="108"/>
        <end position="118"/>
    </location>
</feature>
<evidence type="ECO:0000313" key="2">
    <source>
        <dbReference type="EMBL" id="KAK2812097.1"/>
    </source>
</evidence>
<sequence>MSETMRRSSRDGVHSLELRRRLLSGRACWSIFASRQFALGSEAAEGNVTTIPAIVGSPAELLEDRAPPSGRLLSGNLIADGLHGSHRPTFPAPAARRPPAARRRRNTPIVSKSRNAPQPCNAHQGFRPRCIARRRPPRATVGRARRGSRVSSTPRTSLAQRALVRFSQPHPTASQPWRATAQARSLRRPSTHTPTVELPPPTLISHGRATPSLSPPPEAPGPHGTCKSITSQRHAQGSRATAARPGEVANTPPWSRRNARSCARHDPQNSPRPSDARRRAARPRPRAPSRYRPAGKTDGTPRGAQGVTGPRREAKRSMSRSQSQSGETRLQRQPTPTTYGVNVLSLAGTRSSETLKTVAIASASRSRRREVFHGQRDVGVLTKKPRKESS</sequence>
<proteinExistence type="predicted"/>
<feature type="compositionally biased region" description="Polar residues" evidence="1">
    <location>
        <begin position="319"/>
        <end position="339"/>
    </location>
</feature>
<protein>
    <submittedName>
        <fullName evidence="2">Uncharacterized protein</fullName>
    </submittedName>
</protein>
<feature type="compositionally biased region" description="Basic residues" evidence="1">
    <location>
        <begin position="130"/>
        <end position="148"/>
    </location>
</feature>
<evidence type="ECO:0000313" key="3">
    <source>
        <dbReference type="Proteomes" id="UP001187415"/>
    </source>
</evidence>
<feature type="region of interest" description="Disordered" evidence="1">
    <location>
        <begin position="83"/>
        <end position="339"/>
    </location>
</feature>
<dbReference type="Proteomes" id="UP001187415">
    <property type="component" value="Unassembled WGS sequence"/>
</dbReference>
<dbReference type="AlphaFoldDB" id="A0AA88IFY0"/>
<dbReference type="EMBL" id="JAUPFM010000149">
    <property type="protein sequence ID" value="KAK2812097.1"/>
    <property type="molecule type" value="Genomic_DNA"/>
</dbReference>